<dbReference type="EMBL" id="CP036318">
    <property type="protein sequence ID" value="QDV55387.1"/>
    <property type="molecule type" value="Genomic_DNA"/>
</dbReference>
<dbReference type="AlphaFoldDB" id="A0A518IQL7"/>
<dbReference type="GO" id="GO:0012505">
    <property type="term" value="C:endomembrane system"/>
    <property type="evidence" value="ECO:0007669"/>
    <property type="project" value="UniProtKB-SubCell"/>
</dbReference>
<gene>
    <name evidence="6" type="ORF">Mal33_13580</name>
</gene>
<dbReference type="PANTHER" id="PTHR12714:SF9">
    <property type="entry name" value="PROTEIN-S-ISOPRENYLCYSTEINE O-METHYLTRANSFERASE"/>
    <property type="match status" value="1"/>
</dbReference>
<protein>
    <submittedName>
        <fullName evidence="6">Isoprenylcysteine carboxyl methyltransferase (ICMT) family protein</fullName>
    </submittedName>
</protein>
<accession>A0A518IQL7</accession>
<evidence type="ECO:0000256" key="3">
    <source>
        <dbReference type="ARBA" id="ARBA00022989"/>
    </source>
</evidence>
<reference evidence="6 7" key="1">
    <citation type="submission" date="2019-02" db="EMBL/GenBank/DDBJ databases">
        <title>Deep-cultivation of Planctomycetes and their phenomic and genomic characterization uncovers novel biology.</title>
        <authorList>
            <person name="Wiegand S."/>
            <person name="Jogler M."/>
            <person name="Boedeker C."/>
            <person name="Pinto D."/>
            <person name="Vollmers J."/>
            <person name="Rivas-Marin E."/>
            <person name="Kohn T."/>
            <person name="Peeters S.H."/>
            <person name="Heuer A."/>
            <person name="Rast P."/>
            <person name="Oberbeckmann S."/>
            <person name="Bunk B."/>
            <person name="Jeske O."/>
            <person name="Meyerdierks A."/>
            <person name="Storesund J.E."/>
            <person name="Kallscheuer N."/>
            <person name="Luecker S."/>
            <person name="Lage O.M."/>
            <person name="Pohl T."/>
            <person name="Merkel B.J."/>
            <person name="Hornburger P."/>
            <person name="Mueller R.-W."/>
            <person name="Bruemmer F."/>
            <person name="Labrenz M."/>
            <person name="Spormann A.M."/>
            <person name="Op den Camp H."/>
            <person name="Overmann J."/>
            <person name="Amann R."/>
            <person name="Jetten M.S.M."/>
            <person name="Mascher T."/>
            <person name="Medema M.H."/>
            <person name="Devos D.P."/>
            <person name="Kaster A.-K."/>
            <person name="Ovreas L."/>
            <person name="Rohde M."/>
            <person name="Galperin M.Y."/>
            <person name="Jogler C."/>
        </authorList>
    </citation>
    <scope>NUCLEOTIDE SEQUENCE [LARGE SCALE GENOMIC DNA]</scope>
    <source>
        <strain evidence="6 7">Mal33</strain>
    </source>
</reference>
<proteinExistence type="predicted"/>
<keyword evidence="4 5" id="KW-0472">Membrane</keyword>
<dbReference type="PANTHER" id="PTHR12714">
    <property type="entry name" value="PROTEIN-S ISOPRENYLCYSTEINE O-METHYLTRANSFERASE"/>
    <property type="match status" value="1"/>
</dbReference>
<dbReference type="Pfam" id="PF04191">
    <property type="entry name" value="PEMT"/>
    <property type="match status" value="1"/>
</dbReference>
<keyword evidence="3 5" id="KW-1133">Transmembrane helix</keyword>
<dbReference type="InterPro" id="IPR007318">
    <property type="entry name" value="Phopholipid_MeTrfase"/>
</dbReference>
<evidence type="ECO:0000256" key="5">
    <source>
        <dbReference type="SAM" id="Phobius"/>
    </source>
</evidence>
<keyword evidence="7" id="KW-1185">Reference proteome</keyword>
<evidence type="ECO:0000313" key="6">
    <source>
        <dbReference type="EMBL" id="QDV55387.1"/>
    </source>
</evidence>
<evidence type="ECO:0000313" key="7">
    <source>
        <dbReference type="Proteomes" id="UP000316770"/>
    </source>
</evidence>
<dbReference type="RefSeq" id="WP_145283206.1">
    <property type="nucleotide sequence ID" value="NZ_CP036318.1"/>
</dbReference>
<organism evidence="6 7">
    <name type="scientific">Rosistilla oblonga</name>
    <dbReference type="NCBI Taxonomy" id="2527990"/>
    <lineage>
        <taxon>Bacteria</taxon>
        <taxon>Pseudomonadati</taxon>
        <taxon>Planctomycetota</taxon>
        <taxon>Planctomycetia</taxon>
        <taxon>Pirellulales</taxon>
        <taxon>Pirellulaceae</taxon>
        <taxon>Rosistilla</taxon>
    </lineage>
</organism>
<evidence type="ECO:0000256" key="2">
    <source>
        <dbReference type="ARBA" id="ARBA00022692"/>
    </source>
</evidence>
<comment type="subcellular location">
    <subcellularLocation>
        <location evidence="1">Endomembrane system</location>
        <topology evidence="1">Multi-pass membrane protein</topology>
    </subcellularLocation>
</comment>
<sequence>MPLREEFVRSGSWLFRWRSYLPFVFLPLILVAAMRYPVIESHPNLHFAWSLLSLCVSLLGLAIRCHVIGHAADGTSGRNTKSQVAESLNTTGFYSVVRHPLYVGNFLIALGIVMHSLAPWLVVIYIMAFALYYERIMFAEEAFLRRKFGRDFMAWSTQTPAFLLRLRQWKKAEVPMDFPKVIRAESAAVAVIAFAFPALEFVMHHATEGSVAIENSWYALLASGVVLYAVARVMKRQLRRWLKYERILYAAAK</sequence>
<evidence type="ECO:0000256" key="1">
    <source>
        <dbReference type="ARBA" id="ARBA00004127"/>
    </source>
</evidence>
<keyword evidence="6" id="KW-0808">Transferase</keyword>
<keyword evidence="2 5" id="KW-0812">Transmembrane</keyword>
<name>A0A518IQL7_9BACT</name>
<feature type="transmembrane region" description="Helical" evidence="5">
    <location>
        <begin position="20"/>
        <end position="38"/>
    </location>
</feature>
<dbReference type="GO" id="GO:0032259">
    <property type="term" value="P:methylation"/>
    <property type="evidence" value="ECO:0007669"/>
    <property type="project" value="UniProtKB-KW"/>
</dbReference>
<feature type="transmembrane region" description="Helical" evidence="5">
    <location>
        <begin position="45"/>
        <end position="63"/>
    </location>
</feature>
<feature type="transmembrane region" description="Helical" evidence="5">
    <location>
        <begin position="106"/>
        <end position="133"/>
    </location>
</feature>
<keyword evidence="6" id="KW-0489">Methyltransferase</keyword>
<dbReference type="Gene3D" id="1.20.120.1630">
    <property type="match status" value="1"/>
</dbReference>
<dbReference type="Proteomes" id="UP000316770">
    <property type="component" value="Chromosome"/>
</dbReference>
<feature type="transmembrane region" description="Helical" evidence="5">
    <location>
        <begin position="186"/>
        <end position="204"/>
    </location>
</feature>
<evidence type="ECO:0000256" key="4">
    <source>
        <dbReference type="ARBA" id="ARBA00023136"/>
    </source>
</evidence>
<dbReference type="GO" id="GO:0008168">
    <property type="term" value="F:methyltransferase activity"/>
    <property type="evidence" value="ECO:0007669"/>
    <property type="project" value="UniProtKB-KW"/>
</dbReference>
<feature type="transmembrane region" description="Helical" evidence="5">
    <location>
        <begin position="216"/>
        <end position="234"/>
    </location>
</feature>